<proteinExistence type="inferred from homology"/>
<evidence type="ECO:0000259" key="10">
    <source>
        <dbReference type="Pfam" id="PF02870"/>
    </source>
</evidence>
<evidence type="ECO:0000256" key="2">
    <source>
        <dbReference type="ARBA" id="ARBA00022490"/>
    </source>
</evidence>
<comment type="subcellular location">
    <subcellularLocation>
        <location evidence="8">Cytoplasm</location>
    </subcellularLocation>
</comment>
<comment type="caution">
    <text evidence="11">The sequence shown here is derived from an EMBL/GenBank/DDBJ whole genome shotgun (WGS) entry which is preliminary data.</text>
</comment>
<evidence type="ECO:0000256" key="5">
    <source>
        <dbReference type="ARBA" id="ARBA00022763"/>
    </source>
</evidence>
<comment type="function">
    <text evidence="8">Involved in the cellular defense against the biological effects of O6-methylguanine (O6-MeG) and O4-methylthymine (O4-MeT) in DNA. Repairs the methylated nucleobase in DNA by stoichiometrically transferring the methyl group to a cysteine residue in the enzyme. This is a suicide reaction: the enzyme is irreversibly inactivated.</text>
</comment>
<comment type="similarity">
    <text evidence="8">Belongs to the MGMT family.</text>
</comment>
<evidence type="ECO:0000313" key="11">
    <source>
        <dbReference type="EMBL" id="MDT0320020.1"/>
    </source>
</evidence>
<keyword evidence="3 8" id="KW-0489">Methyltransferase</keyword>
<protein>
    <recommendedName>
        <fullName evidence="8">Methylated-DNA--protein-cysteine methyltransferase</fullName>
        <ecNumber evidence="8">2.1.1.63</ecNumber>
    </recommendedName>
    <alternativeName>
        <fullName evidence="8">6-O-methylguanine-DNA methyltransferase</fullName>
        <shortName evidence="8">MGMT</shortName>
    </alternativeName>
    <alternativeName>
        <fullName evidence="8">O-6-methylguanine-DNA-alkyltransferase</fullName>
    </alternativeName>
</protein>
<evidence type="ECO:0000256" key="1">
    <source>
        <dbReference type="ARBA" id="ARBA00001286"/>
    </source>
</evidence>
<keyword evidence="4 8" id="KW-0808">Transferase</keyword>
<dbReference type="GO" id="GO:0032259">
    <property type="term" value="P:methylation"/>
    <property type="evidence" value="ECO:0007669"/>
    <property type="project" value="UniProtKB-KW"/>
</dbReference>
<reference evidence="12" key="1">
    <citation type="submission" date="2023-07" db="EMBL/GenBank/DDBJ databases">
        <title>30 novel species of actinomycetes from the DSMZ collection.</title>
        <authorList>
            <person name="Nouioui I."/>
        </authorList>
    </citation>
    <scope>NUCLEOTIDE SEQUENCE [LARGE SCALE GENOMIC DNA]</scope>
    <source>
        <strain evidence="12">DSM 44918</strain>
    </source>
</reference>
<keyword evidence="5 8" id="KW-0227">DNA damage</keyword>
<keyword evidence="2 8" id="KW-0963">Cytoplasm</keyword>
<accession>A0ABU2LR08</accession>
<dbReference type="PANTHER" id="PTHR10815">
    <property type="entry name" value="METHYLATED-DNA--PROTEIN-CYSTEINE METHYLTRANSFERASE"/>
    <property type="match status" value="1"/>
</dbReference>
<dbReference type="HAMAP" id="MF_00772">
    <property type="entry name" value="OGT"/>
    <property type="match status" value="1"/>
</dbReference>
<dbReference type="Proteomes" id="UP001183420">
    <property type="component" value="Unassembled WGS sequence"/>
</dbReference>
<dbReference type="InterPro" id="IPR036388">
    <property type="entry name" value="WH-like_DNA-bd_sf"/>
</dbReference>
<dbReference type="Gene3D" id="1.10.10.10">
    <property type="entry name" value="Winged helix-like DNA-binding domain superfamily/Winged helix DNA-binding domain"/>
    <property type="match status" value="1"/>
</dbReference>
<dbReference type="Gene3D" id="3.30.160.70">
    <property type="entry name" value="Methylated DNA-protein cysteine methyltransferase domain"/>
    <property type="match status" value="1"/>
</dbReference>
<dbReference type="PROSITE" id="PS00374">
    <property type="entry name" value="MGMT"/>
    <property type="match status" value="1"/>
</dbReference>
<feature type="active site" description="Nucleophile; methyl group acceptor" evidence="8">
    <location>
        <position position="138"/>
    </location>
</feature>
<dbReference type="GO" id="GO:0003908">
    <property type="term" value="F:methylated-DNA-[protein]-cysteine S-methyltransferase activity"/>
    <property type="evidence" value="ECO:0007669"/>
    <property type="project" value="UniProtKB-EC"/>
</dbReference>
<sequence length="173" mass="17751">MSAVSFLPLAPGGRPHHAVVPSPLGELLLSGDAEGTLSRIDLLADRAPDPDSTAAPAAFREAAEQLTAYFAGRRTGFALRIAAAGTPFQLSVWQRLVTIPYGTTLSYGELARELGRPTAARAVGAANGANPVPIIVPCHRVLAASGALTGFGLGGLARKRLLLSLESGQGAAF</sequence>
<feature type="domain" description="Methylated-DNA-[protein]-cysteine S-methyltransferase DNA binding" evidence="9">
    <location>
        <begin position="87"/>
        <end position="167"/>
    </location>
</feature>
<dbReference type="CDD" id="cd06445">
    <property type="entry name" value="ATase"/>
    <property type="match status" value="1"/>
</dbReference>
<dbReference type="SUPFAM" id="SSF46767">
    <property type="entry name" value="Methylated DNA-protein cysteine methyltransferase, C-terminal domain"/>
    <property type="match status" value="1"/>
</dbReference>
<dbReference type="InterPro" id="IPR001497">
    <property type="entry name" value="MethylDNA_cys_MeTrfase_AS"/>
</dbReference>
<evidence type="ECO:0000313" key="12">
    <source>
        <dbReference type="Proteomes" id="UP001183420"/>
    </source>
</evidence>
<evidence type="ECO:0000256" key="8">
    <source>
        <dbReference type="HAMAP-Rule" id="MF_00772"/>
    </source>
</evidence>
<dbReference type="InterPro" id="IPR008332">
    <property type="entry name" value="MethylG_MeTrfase_N"/>
</dbReference>
<dbReference type="InterPro" id="IPR023546">
    <property type="entry name" value="MGMT"/>
</dbReference>
<dbReference type="Pfam" id="PF02870">
    <property type="entry name" value="Methyltransf_1N"/>
    <property type="match status" value="1"/>
</dbReference>
<keyword evidence="6 8" id="KW-0234">DNA repair</keyword>
<comment type="catalytic activity">
    <reaction evidence="7 8">
        <text>a 6-O-methyl-2'-deoxyguanosine in DNA + L-cysteinyl-[protein] = S-methyl-L-cysteinyl-[protein] + a 2'-deoxyguanosine in DNA</text>
        <dbReference type="Rhea" id="RHEA:24000"/>
        <dbReference type="Rhea" id="RHEA-COMP:10131"/>
        <dbReference type="Rhea" id="RHEA-COMP:10132"/>
        <dbReference type="Rhea" id="RHEA-COMP:11367"/>
        <dbReference type="Rhea" id="RHEA-COMP:11368"/>
        <dbReference type="ChEBI" id="CHEBI:29950"/>
        <dbReference type="ChEBI" id="CHEBI:82612"/>
        <dbReference type="ChEBI" id="CHEBI:85445"/>
        <dbReference type="ChEBI" id="CHEBI:85448"/>
        <dbReference type="EC" id="2.1.1.63"/>
    </reaction>
</comment>
<evidence type="ECO:0000256" key="3">
    <source>
        <dbReference type="ARBA" id="ARBA00022603"/>
    </source>
</evidence>
<dbReference type="NCBIfam" id="TIGR00589">
    <property type="entry name" value="ogt"/>
    <property type="match status" value="1"/>
</dbReference>
<comment type="miscellaneous">
    <text evidence="8">This enzyme catalyzes only one turnover and therefore is not strictly catalytic. According to one definition, an enzyme is a biocatalyst that acts repeatedly and over many reaction cycles.</text>
</comment>
<dbReference type="Pfam" id="PF01035">
    <property type="entry name" value="DNA_binding_1"/>
    <property type="match status" value="1"/>
</dbReference>
<keyword evidence="12" id="KW-1185">Reference proteome</keyword>
<dbReference type="SUPFAM" id="SSF53155">
    <property type="entry name" value="Methylated DNA-protein cysteine methyltransferase domain"/>
    <property type="match status" value="1"/>
</dbReference>
<dbReference type="EMBL" id="JAVREM010000020">
    <property type="protein sequence ID" value="MDT0320020.1"/>
    <property type="molecule type" value="Genomic_DNA"/>
</dbReference>
<evidence type="ECO:0000256" key="6">
    <source>
        <dbReference type="ARBA" id="ARBA00023204"/>
    </source>
</evidence>
<dbReference type="PANTHER" id="PTHR10815:SF5">
    <property type="entry name" value="METHYLATED-DNA--PROTEIN-CYSTEINE METHYLTRANSFERASE"/>
    <property type="match status" value="1"/>
</dbReference>
<dbReference type="EC" id="2.1.1.63" evidence="8"/>
<evidence type="ECO:0000256" key="7">
    <source>
        <dbReference type="ARBA" id="ARBA00049348"/>
    </source>
</evidence>
<evidence type="ECO:0000256" key="4">
    <source>
        <dbReference type="ARBA" id="ARBA00022679"/>
    </source>
</evidence>
<gene>
    <name evidence="11" type="ORF">RNC47_16925</name>
</gene>
<dbReference type="InterPro" id="IPR036631">
    <property type="entry name" value="MGMT_N_sf"/>
</dbReference>
<evidence type="ECO:0000259" key="9">
    <source>
        <dbReference type="Pfam" id="PF01035"/>
    </source>
</evidence>
<name>A0ABU2LR08_9ACTN</name>
<comment type="catalytic activity">
    <reaction evidence="1 8">
        <text>a 4-O-methyl-thymidine in DNA + L-cysteinyl-[protein] = a thymidine in DNA + S-methyl-L-cysteinyl-[protein]</text>
        <dbReference type="Rhea" id="RHEA:53428"/>
        <dbReference type="Rhea" id="RHEA-COMP:10131"/>
        <dbReference type="Rhea" id="RHEA-COMP:10132"/>
        <dbReference type="Rhea" id="RHEA-COMP:13555"/>
        <dbReference type="Rhea" id="RHEA-COMP:13556"/>
        <dbReference type="ChEBI" id="CHEBI:29950"/>
        <dbReference type="ChEBI" id="CHEBI:82612"/>
        <dbReference type="ChEBI" id="CHEBI:137386"/>
        <dbReference type="ChEBI" id="CHEBI:137387"/>
        <dbReference type="EC" id="2.1.1.63"/>
    </reaction>
</comment>
<dbReference type="RefSeq" id="WP_311599665.1">
    <property type="nucleotide sequence ID" value="NZ_JAVREM010000020.1"/>
</dbReference>
<organism evidence="11 12">
    <name type="scientific">Streptomyces millisiae</name>
    <dbReference type="NCBI Taxonomy" id="3075542"/>
    <lineage>
        <taxon>Bacteria</taxon>
        <taxon>Bacillati</taxon>
        <taxon>Actinomycetota</taxon>
        <taxon>Actinomycetes</taxon>
        <taxon>Kitasatosporales</taxon>
        <taxon>Streptomycetaceae</taxon>
        <taxon>Streptomyces</taxon>
    </lineage>
</organism>
<feature type="domain" description="Methylguanine DNA methyltransferase ribonuclease-like" evidence="10">
    <location>
        <begin position="17"/>
        <end position="82"/>
    </location>
</feature>
<dbReference type="InterPro" id="IPR036217">
    <property type="entry name" value="MethylDNA_cys_MeTrfase_DNAb"/>
</dbReference>
<dbReference type="InterPro" id="IPR014048">
    <property type="entry name" value="MethylDNA_cys_MeTrfase_DNA-bd"/>
</dbReference>